<dbReference type="Pfam" id="PF02770">
    <property type="entry name" value="Acyl-CoA_dh_M"/>
    <property type="match status" value="1"/>
</dbReference>
<accession>A0A1J0WNX2</accession>
<name>A0A1J0WNX2_9RHOB</name>
<dbReference type="OrthoDB" id="9775090at2"/>
<comment type="cofactor">
    <cofactor evidence="1 7">
        <name>FAD</name>
        <dbReference type="ChEBI" id="CHEBI:57692"/>
    </cofactor>
</comment>
<evidence type="ECO:0000313" key="12">
    <source>
        <dbReference type="Proteomes" id="UP000181897"/>
    </source>
</evidence>
<evidence type="ECO:0000259" key="8">
    <source>
        <dbReference type="Pfam" id="PF00441"/>
    </source>
</evidence>
<dbReference type="Pfam" id="PF00441">
    <property type="entry name" value="Acyl-CoA_dh_1"/>
    <property type="match status" value="1"/>
</dbReference>
<keyword evidence="4 7" id="KW-0285">Flavoprotein</keyword>
<dbReference type="InterPro" id="IPR036250">
    <property type="entry name" value="AcylCo_DH-like_C"/>
</dbReference>
<dbReference type="GO" id="GO:0050660">
    <property type="term" value="F:flavin adenine dinucleotide binding"/>
    <property type="evidence" value="ECO:0007669"/>
    <property type="project" value="InterPro"/>
</dbReference>
<dbReference type="Proteomes" id="UP000181897">
    <property type="component" value="Plasmid unnamed4"/>
</dbReference>
<evidence type="ECO:0000256" key="5">
    <source>
        <dbReference type="ARBA" id="ARBA00022827"/>
    </source>
</evidence>
<keyword evidence="11" id="KW-0614">Plasmid</keyword>
<dbReference type="KEGG" id="suam:BOO69_20770"/>
<evidence type="ECO:0000256" key="2">
    <source>
        <dbReference type="ARBA" id="ARBA00009347"/>
    </source>
</evidence>
<dbReference type="PANTHER" id="PTHR48083">
    <property type="entry name" value="MEDIUM-CHAIN SPECIFIC ACYL-COA DEHYDROGENASE, MITOCHONDRIAL-RELATED"/>
    <property type="match status" value="1"/>
</dbReference>
<dbReference type="InterPro" id="IPR013786">
    <property type="entry name" value="AcylCoA_DH/ox_N"/>
</dbReference>
<protein>
    <submittedName>
        <fullName evidence="11">Acyl-CoA dehydrogenase</fullName>
    </submittedName>
</protein>
<dbReference type="InterPro" id="IPR037069">
    <property type="entry name" value="AcylCoA_DH/ox_N_sf"/>
</dbReference>
<dbReference type="Gene3D" id="1.10.540.10">
    <property type="entry name" value="Acyl-CoA dehydrogenase/oxidase, N-terminal domain"/>
    <property type="match status" value="1"/>
</dbReference>
<dbReference type="GO" id="GO:0003995">
    <property type="term" value="F:acyl-CoA dehydrogenase activity"/>
    <property type="evidence" value="ECO:0007669"/>
    <property type="project" value="TreeGrafter"/>
</dbReference>
<geneLocation type="plasmid" evidence="11 12">
    <name>unnamed4</name>
</geneLocation>
<evidence type="ECO:0000256" key="4">
    <source>
        <dbReference type="ARBA" id="ARBA00022630"/>
    </source>
</evidence>
<dbReference type="InterPro" id="IPR009075">
    <property type="entry name" value="AcylCo_DH/oxidase_C"/>
</dbReference>
<dbReference type="Pfam" id="PF02771">
    <property type="entry name" value="Acyl-CoA_dh_N"/>
    <property type="match status" value="1"/>
</dbReference>
<evidence type="ECO:0000256" key="3">
    <source>
        <dbReference type="ARBA" id="ARBA00011738"/>
    </source>
</evidence>
<feature type="domain" description="Acyl-CoA oxidase/dehydrogenase middle" evidence="9">
    <location>
        <begin position="132"/>
        <end position="231"/>
    </location>
</feature>
<dbReference type="SUPFAM" id="SSF47203">
    <property type="entry name" value="Acyl-CoA dehydrogenase C-terminal domain-like"/>
    <property type="match status" value="1"/>
</dbReference>
<evidence type="ECO:0000313" key="11">
    <source>
        <dbReference type="EMBL" id="APE45989.1"/>
    </source>
</evidence>
<organism evidence="11 12">
    <name type="scientific">Sulfitobacter alexandrii</name>
    <dbReference type="NCBI Taxonomy" id="1917485"/>
    <lineage>
        <taxon>Bacteria</taxon>
        <taxon>Pseudomonadati</taxon>
        <taxon>Pseudomonadota</taxon>
        <taxon>Alphaproteobacteria</taxon>
        <taxon>Rhodobacterales</taxon>
        <taxon>Roseobacteraceae</taxon>
        <taxon>Sulfitobacter</taxon>
    </lineage>
</organism>
<evidence type="ECO:0000256" key="6">
    <source>
        <dbReference type="ARBA" id="ARBA00023002"/>
    </source>
</evidence>
<dbReference type="GO" id="GO:0005737">
    <property type="term" value="C:cytoplasm"/>
    <property type="evidence" value="ECO:0007669"/>
    <property type="project" value="TreeGrafter"/>
</dbReference>
<dbReference type="AlphaFoldDB" id="A0A1J0WNX2"/>
<comment type="subunit">
    <text evidence="3">Homodimer.</text>
</comment>
<dbReference type="GO" id="GO:0033539">
    <property type="term" value="P:fatty acid beta-oxidation using acyl-CoA dehydrogenase"/>
    <property type="evidence" value="ECO:0007669"/>
    <property type="project" value="TreeGrafter"/>
</dbReference>
<dbReference type="EMBL" id="CP018080">
    <property type="protein sequence ID" value="APE45989.1"/>
    <property type="molecule type" value="Genomic_DNA"/>
</dbReference>
<reference evidence="11 12" key="1">
    <citation type="submission" date="2016-11" db="EMBL/GenBank/DDBJ databases">
        <title>Complete genome sequence of Sulfitobacter sp. AM1-D1, a toxic bacteria associated with marine dinoflagellate Alexandrium minutum in East China Sea.</title>
        <authorList>
            <person name="Yang Q."/>
            <person name="Zhang X."/>
            <person name="Tian X."/>
        </authorList>
    </citation>
    <scope>NUCLEOTIDE SEQUENCE [LARGE SCALE GENOMIC DNA]</scope>
    <source>
        <strain evidence="11 12">AM1-D1</strain>
        <plasmid evidence="11 12">unnamed4</plasmid>
    </source>
</reference>
<proteinExistence type="inferred from homology"/>
<sequence>MFAELDDKTRDLKDKLTAFMAEHVYPNEGELLDEGRVENRWRHTPLMRALQEKARAQGLWNLFYHHGPEGQGLSNYQYTHLCEILGRSLAAPEIFNCNAPDVGNMEILATYGTEAQKERWLKPLLAAEIRSCFAMTEPAVASSDATNVETRIERDGDGYVVTGRKWWITGAMAEDCKVAIVMGKNDPDAPKHQQQSMILVPMDTPGVTVERPLSVYGFQHPPLGHAEVVFDGARVGADNMLLGEGRGFEIAQGRLGPGRIHHCMRFIGLAERAIEEMCARAASRTAFGSRLSEMGGVRQVIGQCRTELEAARLMTLKAAWAMDRHGNKAARNEIAMAKIFVPTVTGQIIDRAIQVHGGGGLSEDFFLAAAFAETRFLRIGDGPDEVHREALARAELKRAATREKETEQ</sequence>
<dbReference type="Gene3D" id="2.40.110.10">
    <property type="entry name" value="Butyryl-CoA Dehydrogenase, subunit A, domain 2"/>
    <property type="match status" value="1"/>
</dbReference>
<feature type="domain" description="Acyl-CoA dehydrogenase/oxidase N-terminal" evidence="10">
    <location>
        <begin position="7"/>
        <end position="127"/>
    </location>
</feature>
<dbReference type="SUPFAM" id="SSF56645">
    <property type="entry name" value="Acyl-CoA dehydrogenase NM domain-like"/>
    <property type="match status" value="1"/>
</dbReference>
<dbReference type="Gene3D" id="1.20.140.10">
    <property type="entry name" value="Butyryl-CoA Dehydrogenase, subunit A, domain 3"/>
    <property type="match status" value="1"/>
</dbReference>
<evidence type="ECO:0000256" key="7">
    <source>
        <dbReference type="RuleBase" id="RU362125"/>
    </source>
</evidence>
<dbReference type="InterPro" id="IPR006091">
    <property type="entry name" value="Acyl-CoA_Oxase/DH_mid-dom"/>
</dbReference>
<keyword evidence="12" id="KW-1185">Reference proteome</keyword>
<dbReference type="InterPro" id="IPR009100">
    <property type="entry name" value="AcylCoA_DH/oxidase_NM_dom_sf"/>
</dbReference>
<feature type="domain" description="Acyl-CoA dehydrogenase/oxidase C-terminal" evidence="8">
    <location>
        <begin position="245"/>
        <end position="394"/>
    </location>
</feature>
<keyword evidence="6 7" id="KW-0560">Oxidoreductase</keyword>
<evidence type="ECO:0000256" key="1">
    <source>
        <dbReference type="ARBA" id="ARBA00001974"/>
    </source>
</evidence>
<dbReference type="PANTHER" id="PTHR48083:SF13">
    <property type="entry name" value="ACYL-COA DEHYDROGENASE FAMILY MEMBER 11"/>
    <property type="match status" value="1"/>
</dbReference>
<gene>
    <name evidence="11" type="ORF">BOO69_20770</name>
</gene>
<dbReference type="RefSeq" id="WP_071974300.1">
    <property type="nucleotide sequence ID" value="NZ_CP018080.1"/>
</dbReference>
<dbReference type="InterPro" id="IPR050741">
    <property type="entry name" value="Acyl-CoA_dehydrogenase"/>
</dbReference>
<evidence type="ECO:0000259" key="10">
    <source>
        <dbReference type="Pfam" id="PF02771"/>
    </source>
</evidence>
<evidence type="ECO:0000259" key="9">
    <source>
        <dbReference type="Pfam" id="PF02770"/>
    </source>
</evidence>
<dbReference type="InterPro" id="IPR046373">
    <property type="entry name" value="Acyl-CoA_Oxase/DH_mid-dom_sf"/>
</dbReference>
<keyword evidence="5 7" id="KW-0274">FAD</keyword>
<comment type="similarity">
    <text evidence="2 7">Belongs to the acyl-CoA dehydrogenase family.</text>
</comment>
<dbReference type="FunFam" id="2.40.110.10:FF:000002">
    <property type="entry name" value="Acyl-CoA dehydrogenase fadE12"/>
    <property type="match status" value="1"/>
</dbReference>